<keyword evidence="3" id="KW-1185">Reference proteome</keyword>
<dbReference type="RefSeq" id="XP_001883565.1">
    <property type="nucleotide sequence ID" value="XM_001883530.1"/>
</dbReference>
<feature type="compositionally biased region" description="Basic and acidic residues" evidence="1">
    <location>
        <begin position="85"/>
        <end position="94"/>
    </location>
</feature>
<dbReference type="EMBL" id="DS547111">
    <property type="protein sequence ID" value="EDR05889.1"/>
    <property type="molecule type" value="Genomic_DNA"/>
</dbReference>
<sequence length="521" mass="58067">MGGDVNDEIQGIDEDIRQIARDPQHAKWFTLTPALEEKKRKEKARKEKRKASRLALKTTTDPKTATSSTTNEISSDDTSDNEDQLAEKENEPPTKKLKTHPKITAYIEIITAPRTLKEKPTPLSRRPFFFNLDTTRIEFLQSLASCCAEGHYAPTITSINHHQLFWKLQVPANDRKRPLSTEDGFHALIDKLADLSQKKKDTTIILSLPPLMRVAANPADVVAGKRGVDLEREEFKEGPLGSTIREQQLAVCEGTTDILDKLRINYPIGTDMRFPDKRVYSSGPDGLWELTTLRLQVWASHIAKGTATFDAPPNSVHFSESQRLRIPTKAREATMLPVAPQAPVAVPHFAPNQGFYPFGGFPPYFPPPYPYPFYPPPGNEPNAAPYPIPPMHGHVPGPYPNAPAPPLTAGPNLNPNPLGTRPHTPGVARDIAPGSAPTSPLKIVLPRPVSLDEFCDHYGIDDEDRACLSKLKVQPGDRRVEKLDREDWQGHAGFTKLSWDDFITKHKLFVTDVRAGKWDTV</sequence>
<evidence type="ECO:0000313" key="2">
    <source>
        <dbReference type="EMBL" id="EDR05889.1"/>
    </source>
</evidence>
<feature type="compositionally biased region" description="Basic residues" evidence="1">
    <location>
        <begin position="40"/>
        <end position="52"/>
    </location>
</feature>
<dbReference type="InParanoid" id="B0DHT6"/>
<feature type="compositionally biased region" description="Low complexity" evidence="1">
    <location>
        <begin position="53"/>
        <end position="70"/>
    </location>
</feature>
<evidence type="ECO:0000256" key="1">
    <source>
        <dbReference type="SAM" id="MobiDB-lite"/>
    </source>
</evidence>
<proteinExistence type="predicted"/>
<feature type="region of interest" description="Disordered" evidence="1">
    <location>
        <begin position="1"/>
        <end position="100"/>
    </location>
</feature>
<feature type="compositionally biased region" description="Basic and acidic residues" evidence="1">
    <location>
        <begin position="14"/>
        <end position="25"/>
    </location>
</feature>
<gene>
    <name evidence="2" type="ORF">LACBIDRAFT_302510</name>
</gene>
<protein>
    <submittedName>
        <fullName evidence="2">Hypothetical proline-rich protein</fullName>
    </submittedName>
</protein>
<dbReference type="Proteomes" id="UP000001194">
    <property type="component" value="Unassembled WGS sequence"/>
</dbReference>
<name>B0DHT6_LACBS</name>
<dbReference type="HOGENOM" id="CLU_038068_0_0_1"/>
<dbReference type="GeneID" id="6079210"/>
<dbReference type="KEGG" id="lbc:LACBIDRAFT_302510"/>
<accession>B0DHT6</accession>
<organism evidence="3">
    <name type="scientific">Laccaria bicolor (strain S238N-H82 / ATCC MYA-4686)</name>
    <name type="common">Bicoloured deceiver</name>
    <name type="synonym">Laccaria laccata var. bicolor</name>
    <dbReference type="NCBI Taxonomy" id="486041"/>
    <lineage>
        <taxon>Eukaryota</taxon>
        <taxon>Fungi</taxon>
        <taxon>Dikarya</taxon>
        <taxon>Basidiomycota</taxon>
        <taxon>Agaricomycotina</taxon>
        <taxon>Agaricomycetes</taxon>
        <taxon>Agaricomycetidae</taxon>
        <taxon>Agaricales</taxon>
        <taxon>Agaricineae</taxon>
        <taxon>Hydnangiaceae</taxon>
        <taxon>Laccaria</taxon>
    </lineage>
</organism>
<dbReference type="AlphaFoldDB" id="B0DHT6"/>
<reference evidence="2 3" key="1">
    <citation type="journal article" date="2008" name="Nature">
        <title>The genome of Laccaria bicolor provides insights into mycorrhizal symbiosis.</title>
        <authorList>
            <person name="Martin F."/>
            <person name="Aerts A."/>
            <person name="Ahren D."/>
            <person name="Brun A."/>
            <person name="Danchin E.G.J."/>
            <person name="Duchaussoy F."/>
            <person name="Gibon J."/>
            <person name="Kohler A."/>
            <person name="Lindquist E."/>
            <person name="Pereda V."/>
            <person name="Salamov A."/>
            <person name="Shapiro H.J."/>
            <person name="Wuyts J."/>
            <person name="Blaudez D."/>
            <person name="Buee M."/>
            <person name="Brokstein P."/>
            <person name="Canbaeck B."/>
            <person name="Cohen D."/>
            <person name="Courty P.E."/>
            <person name="Coutinho P.M."/>
            <person name="Delaruelle C."/>
            <person name="Detter J.C."/>
            <person name="Deveau A."/>
            <person name="DiFazio S."/>
            <person name="Duplessis S."/>
            <person name="Fraissinet-Tachet L."/>
            <person name="Lucic E."/>
            <person name="Frey-Klett P."/>
            <person name="Fourrey C."/>
            <person name="Feussner I."/>
            <person name="Gay G."/>
            <person name="Grimwood J."/>
            <person name="Hoegger P.J."/>
            <person name="Jain P."/>
            <person name="Kilaru S."/>
            <person name="Labbe J."/>
            <person name="Lin Y.C."/>
            <person name="Legue V."/>
            <person name="Le Tacon F."/>
            <person name="Marmeisse R."/>
            <person name="Melayah D."/>
            <person name="Montanini B."/>
            <person name="Muratet M."/>
            <person name="Nehls U."/>
            <person name="Niculita-Hirzel H."/>
            <person name="Oudot-Le Secq M.P."/>
            <person name="Peter M."/>
            <person name="Quesneville H."/>
            <person name="Rajashekar B."/>
            <person name="Reich M."/>
            <person name="Rouhier N."/>
            <person name="Schmutz J."/>
            <person name="Yin T."/>
            <person name="Chalot M."/>
            <person name="Henrissat B."/>
            <person name="Kuees U."/>
            <person name="Lucas S."/>
            <person name="Van de Peer Y."/>
            <person name="Podila G.K."/>
            <person name="Polle A."/>
            <person name="Pukkila P.J."/>
            <person name="Richardson P.M."/>
            <person name="Rouze P."/>
            <person name="Sanders I.R."/>
            <person name="Stajich J.E."/>
            <person name="Tunlid A."/>
            <person name="Tuskan G."/>
            <person name="Grigoriev I.V."/>
        </authorList>
    </citation>
    <scope>NUCLEOTIDE SEQUENCE [LARGE SCALE GENOMIC DNA]</scope>
    <source>
        <strain evidence="3">S238N-H82 / ATCC MYA-4686</strain>
    </source>
</reference>
<dbReference type="OrthoDB" id="3056089at2759"/>
<feature type="compositionally biased region" description="Acidic residues" evidence="1">
    <location>
        <begin position="1"/>
        <end position="13"/>
    </location>
</feature>
<feature type="compositionally biased region" description="Acidic residues" evidence="1">
    <location>
        <begin position="74"/>
        <end position="84"/>
    </location>
</feature>
<evidence type="ECO:0000313" key="3">
    <source>
        <dbReference type="Proteomes" id="UP000001194"/>
    </source>
</evidence>